<organism evidence="2">
    <name type="scientific">freshwater metagenome</name>
    <dbReference type="NCBI Taxonomy" id="449393"/>
    <lineage>
        <taxon>unclassified sequences</taxon>
        <taxon>metagenomes</taxon>
        <taxon>ecological metagenomes</taxon>
    </lineage>
</organism>
<keyword evidence="1" id="KW-0472">Membrane</keyword>
<feature type="transmembrane region" description="Helical" evidence="1">
    <location>
        <begin position="6"/>
        <end position="27"/>
    </location>
</feature>
<proteinExistence type="predicted"/>
<evidence type="ECO:0000313" key="2">
    <source>
        <dbReference type="EMBL" id="CAB4572583.1"/>
    </source>
</evidence>
<reference evidence="2" key="1">
    <citation type="submission" date="2020-05" db="EMBL/GenBank/DDBJ databases">
        <authorList>
            <person name="Chiriac C."/>
            <person name="Salcher M."/>
            <person name="Ghai R."/>
            <person name="Kavagutti S V."/>
        </authorList>
    </citation>
    <scope>NUCLEOTIDE SEQUENCE</scope>
</reference>
<keyword evidence="1" id="KW-1133">Transmembrane helix</keyword>
<keyword evidence="1" id="KW-0812">Transmembrane</keyword>
<dbReference type="EMBL" id="CAEZTL010000077">
    <property type="protein sequence ID" value="CAB4572583.1"/>
    <property type="molecule type" value="Genomic_DNA"/>
</dbReference>
<dbReference type="AlphaFoldDB" id="A0A6J6EE18"/>
<protein>
    <submittedName>
        <fullName evidence="2">Unannotated protein</fullName>
    </submittedName>
</protein>
<accession>A0A6J6EE18</accession>
<evidence type="ECO:0000256" key="1">
    <source>
        <dbReference type="SAM" id="Phobius"/>
    </source>
</evidence>
<gene>
    <name evidence="2" type="ORF">UFOPK1683_00760</name>
</gene>
<name>A0A6J6EE18_9ZZZZ</name>
<sequence>MRCERVFGALLPEFFAGFFTSVFSFFFEVRPLRGFLVGDFFSSLI</sequence>